<evidence type="ECO:0000256" key="1">
    <source>
        <dbReference type="SAM" id="MobiDB-lite"/>
    </source>
</evidence>
<evidence type="ECO:0000313" key="3">
    <source>
        <dbReference type="Proteomes" id="UP000194474"/>
    </source>
</evidence>
<dbReference type="RefSeq" id="WP_086470030.1">
    <property type="nucleotide sequence ID" value="NZ_FXWK01000001.1"/>
</dbReference>
<dbReference type="AlphaFoldDB" id="A0A1Y6FC60"/>
<reference evidence="3" key="1">
    <citation type="submission" date="2017-04" db="EMBL/GenBank/DDBJ databases">
        <authorList>
            <person name="Varghese N."/>
            <person name="Submissions S."/>
        </authorList>
    </citation>
    <scope>NUCLEOTIDE SEQUENCE [LARGE SCALE GENOMIC DNA]</scope>
</reference>
<evidence type="ECO:0000313" key="2">
    <source>
        <dbReference type="EMBL" id="SMQ70033.1"/>
    </source>
</evidence>
<keyword evidence="3" id="KW-1185">Reference proteome</keyword>
<proteinExistence type="predicted"/>
<feature type="compositionally biased region" description="Low complexity" evidence="1">
    <location>
        <begin position="133"/>
        <end position="196"/>
    </location>
</feature>
<protein>
    <submittedName>
        <fullName evidence="2">Uncharacterized protein</fullName>
    </submittedName>
</protein>
<sequence length="306" mass="31558">MPIDRRITNGLAWAGALLVVAIPAADMVMKQFSGSPQVAVVDPQVEADETEAVAPSLPTPSSQRPQAEDVAEAPAATPTPAPERSTQTPAKPQATDPVTTAATRPGAATGDAVDDFLTSGRPLPSYISGGSGTTPSATAATAPTRTPTTTPAPTTTQPAREAVAAVPPAQTAAPSVPSSATSPSAPSGTATTAPASRVVGFPTPVSQRPTQIARTTAPAPVVPAISPQQPPLIIDTQDPMTTAQDLEEWESGPLSEFLANRQGGAQARTPSDYDPNGFFLDQGPNPANRVQRFPRAYDDDYYYPFQ</sequence>
<dbReference type="OrthoDB" id="7950406at2"/>
<feature type="region of interest" description="Disordered" evidence="1">
    <location>
        <begin position="43"/>
        <end position="236"/>
    </location>
</feature>
<feature type="compositionally biased region" description="Low complexity" evidence="1">
    <location>
        <begin position="99"/>
        <end position="111"/>
    </location>
</feature>
<gene>
    <name evidence="2" type="ORF">SAMN06295905_1740</name>
</gene>
<feature type="region of interest" description="Disordered" evidence="1">
    <location>
        <begin position="262"/>
        <end position="291"/>
    </location>
</feature>
<dbReference type="Proteomes" id="UP000194474">
    <property type="component" value="Unassembled WGS sequence"/>
</dbReference>
<accession>A0A1Y6FC60</accession>
<dbReference type="EMBL" id="FXWK01000001">
    <property type="protein sequence ID" value="SMQ70033.1"/>
    <property type="molecule type" value="Genomic_DNA"/>
</dbReference>
<organism evidence="2 3">
    <name type="scientific">Devosia lucknowensis</name>
    <dbReference type="NCBI Taxonomy" id="1096929"/>
    <lineage>
        <taxon>Bacteria</taxon>
        <taxon>Pseudomonadati</taxon>
        <taxon>Pseudomonadota</taxon>
        <taxon>Alphaproteobacteria</taxon>
        <taxon>Hyphomicrobiales</taxon>
        <taxon>Devosiaceae</taxon>
        <taxon>Devosia</taxon>
    </lineage>
</organism>
<name>A0A1Y6FC60_9HYPH</name>
<feature type="compositionally biased region" description="Low complexity" evidence="1">
    <location>
        <begin position="212"/>
        <end position="227"/>
    </location>
</feature>